<protein>
    <submittedName>
        <fullName evidence="3">Response regulator receiver domain-containing protein</fullName>
    </submittedName>
</protein>
<dbReference type="Gene3D" id="3.40.50.2300">
    <property type="match status" value="1"/>
</dbReference>
<accession>A0A1M4X6X7</accession>
<sequence>MHKILIIDDSPEIVILYEKMIDNYLQNVDYINTVIYTLNELKDFLNNEDNFKEKYSLIISEIELHGENITDYLEILKTYQPRTPLYIVSNKMNLNSIKNIFKIGAMDWIEKPIVPEEFSIMLAESIFKGETFESKYRKLRNELIKFDKNENLEFFMLEDKISNLIFDNPNRYEGHFLLGYLYWKKLNNINLLKKHYNAALALAENSIKDKELENIIVKILEAQNNEK</sequence>
<dbReference type="Proteomes" id="UP000184334">
    <property type="component" value="Unassembled WGS sequence"/>
</dbReference>
<dbReference type="EMBL" id="FQUI01000020">
    <property type="protein sequence ID" value="SHE89241.1"/>
    <property type="molecule type" value="Genomic_DNA"/>
</dbReference>
<dbReference type="GO" id="GO:0000160">
    <property type="term" value="P:phosphorelay signal transduction system"/>
    <property type="evidence" value="ECO:0007669"/>
    <property type="project" value="InterPro"/>
</dbReference>
<dbReference type="CDD" id="cd00156">
    <property type="entry name" value="REC"/>
    <property type="match status" value="1"/>
</dbReference>
<comment type="caution">
    <text evidence="3">The sequence shown here is derived from an EMBL/GenBank/DDBJ whole genome shotgun (WGS) entry which is preliminary data.</text>
</comment>
<dbReference type="OrthoDB" id="44510at2"/>
<comment type="caution">
    <text evidence="1">Lacks conserved residue(s) required for the propagation of feature annotation.</text>
</comment>
<reference evidence="3" key="1">
    <citation type="submission" date="2016-11" db="EMBL/GenBank/DDBJ databases">
        <authorList>
            <person name="Varghese N."/>
            <person name="Submissions S."/>
        </authorList>
    </citation>
    <scope>NUCLEOTIDE SEQUENCE [LARGE SCALE GENOMIC DNA]</scope>
    <source>
        <strain evidence="3">DSM 16785</strain>
    </source>
</reference>
<dbReference type="InterPro" id="IPR011006">
    <property type="entry name" value="CheY-like_superfamily"/>
</dbReference>
<dbReference type="STRING" id="1122195.SAMN02745164_01358"/>
<gene>
    <name evidence="3" type="ORF">SAMN02745164_01358</name>
</gene>
<evidence type="ECO:0000256" key="1">
    <source>
        <dbReference type="PROSITE-ProRule" id="PRU00169"/>
    </source>
</evidence>
<dbReference type="SUPFAM" id="SSF52172">
    <property type="entry name" value="CheY-like"/>
    <property type="match status" value="1"/>
</dbReference>
<dbReference type="PROSITE" id="PS50110">
    <property type="entry name" value="RESPONSE_REGULATORY"/>
    <property type="match status" value="1"/>
</dbReference>
<evidence type="ECO:0000259" key="2">
    <source>
        <dbReference type="PROSITE" id="PS50110"/>
    </source>
</evidence>
<dbReference type="InterPro" id="IPR001789">
    <property type="entry name" value="Sig_transdc_resp-reg_receiver"/>
</dbReference>
<dbReference type="Pfam" id="PF00072">
    <property type="entry name" value="Response_reg"/>
    <property type="match status" value="1"/>
</dbReference>
<dbReference type="AlphaFoldDB" id="A0A1M4X6X7"/>
<evidence type="ECO:0000313" key="4">
    <source>
        <dbReference type="Proteomes" id="UP000184334"/>
    </source>
</evidence>
<feature type="domain" description="Response regulatory" evidence="2">
    <location>
        <begin position="3"/>
        <end position="126"/>
    </location>
</feature>
<proteinExistence type="predicted"/>
<dbReference type="SMART" id="SM00448">
    <property type="entry name" value="REC"/>
    <property type="match status" value="1"/>
</dbReference>
<dbReference type="RefSeq" id="WP_072864791.1">
    <property type="nucleotide sequence ID" value="NZ_FQUI01000020.1"/>
</dbReference>
<organism evidence="3 4">
    <name type="scientific">Marinitoga hydrogenitolerans (strain DSM 16785 / JCM 12826 / AT1271)</name>
    <dbReference type="NCBI Taxonomy" id="1122195"/>
    <lineage>
        <taxon>Bacteria</taxon>
        <taxon>Thermotogati</taxon>
        <taxon>Thermotogota</taxon>
        <taxon>Thermotogae</taxon>
        <taxon>Petrotogales</taxon>
        <taxon>Petrotogaceae</taxon>
        <taxon>Marinitoga</taxon>
    </lineage>
</organism>
<evidence type="ECO:0000313" key="3">
    <source>
        <dbReference type="EMBL" id="SHE89241.1"/>
    </source>
</evidence>
<keyword evidence="4" id="KW-1185">Reference proteome</keyword>
<name>A0A1M4X6X7_MARH1</name>